<sequence length="328" mass="37268">MAMLNSTSIAVAMVGNFEKPHAPLDTDAKRDLADCFELMKEVFTQISVEDGHDDVKEALAFLRTCLYTVRFILLGWAIDDTKHMQSDMLVLPAASRWSVLHPCRAVFQRELLSVLRFIDKHQAYFVDQPWAWMLSVRQLLEPNLTPQMSEVLEFETGMPPSPQHSAALSEGEHAVAEPSEDAVAQPAPSSTPCENTNNCKLHDGSINLLPSTRWGSFVSGHRFPKVLASYLEQRLEYEQQLQNYHKSLLTECENPYVDVDYLKSKMDGRSSSSSAMTSENANSLRTQWKNLPEDVKLQYRGRRDWESTTYGIKRTRAGVRKDAMHRSQ</sequence>
<comment type="caution">
    <text evidence="2">The sequence shown here is derived from an EMBL/GenBank/DDBJ whole genome shotgun (WGS) entry which is preliminary data.</text>
</comment>
<evidence type="ECO:0000313" key="4">
    <source>
        <dbReference type="Proteomes" id="UP001152797"/>
    </source>
</evidence>
<evidence type="ECO:0000313" key="2">
    <source>
        <dbReference type="EMBL" id="CAI4004823.1"/>
    </source>
</evidence>
<evidence type="ECO:0000313" key="3">
    <source>
        <dbReference type="EMBL" id="CAL1158198.1"/>
    </source>
</evidence>
<accession>A0A9P1D5R9</accession>
<reference evidence="3" key="2">
    <citation type="submission" date="2024-04" db="EMBL/GenBank/DDBJ databases">
        <authorList>
            <person name="Chen Y."/>
            <person name="Shah S."/>
            <person name="Dougan E. K."/>
            <person name="Thang M."/>
            <person name="Chan C."/>
        </authorList>
    </citation>
    <scope>NUCLEOTIDE SEQUENCE [LARGE SCALE GENOMIC DNA]</scope>
</reference>
<dbReference type="EMBL" id="CAMXCT010003503">
    <property type="protein sequence ID" value="CAI4004823.1"/>
    <property type="molecule type" value="Genomic_DNA"/>
</dbReference>
<dbReference type="AlphaFoldDB" id="A0A9P1D5R9"/>
<dbReference type="EMBL" id="CAMXCT020003503">
    <property type="protein sequence ID" value="CAL1158198.1"/>
    <property type="molecule type" value="Genomic_DNA"/>
</dbReference>
<gene>
    <name evidence="2" type="ORF">C1SCF055_LOCUS30593</name>
</gene>
<name>A0A9P1D5R9_9DINO</name>
<dbReference type="Proteomes" id="UP001152797">
    <property type="component" value="Unassembled WGS sequence"/>
</dbReference>
<protein>
    <submittedName>
        <fullName evidence="2">Uncharacterized protein</fullName>
    </submittedName>
</protein>
<feature type="region of interest" description="Disordered" evidence="1">
    <location>
        <begin position="159"/>
        <end position="194"/>
    </location>
</feature>
<dbReference type="EMBL" id="CAMXCT030003503">
    <property type="protein sequence ID" value="CAL4792135.1"/>
    <property type="molecule type" value="Genomic_DNA"/>
</dbReference>
<organism evidence="2">
    <name type="scientific">Cladocopium goreaui</name>
    <dbReference type="NCBI Taxonomy" id="2562237"/>
    <lineage>
        <taxon>Eukaryota</taxon>
        <taxon>Sar</taxon>
        <taxon>Alveolata</taxon>
        <taxon>Dinophyceae</taxon>
        <taxon>Suessiales</taxon>
        <taxon>Symbiodiniaceae</taxon>
        <taxon>Cladocopium</taxon>
    </lineage>
</organism>
<evidence type="ECO:0000256" key="1">
    <source>
        <dbReference type="SAM" id="MobiDB-lite"/>
    </source>
</evidence>
<keyword evidence="4" id="KW-1185">Reference proteome</keyword>
<proteinExistence type="predicted"/>
<reference evidence="2" key="1">
    <citation type="submission" date="2022-10" db="EMBL/GenBank/DDBJ databases">
        <authorList>
            <person name="Chen Y."/>
            <person name="Dougan E. K."/>
            <person name="Chan C."/>
            <person name="Rhodes N."/>
            <person name="Thang M."/>
        </authorList>
    </citation>
    <scope>NUCLEOTIDE SEQUENCE</scope>
</reference>